<feature type="region of interest" description="Disordered" evidence="1">
    <location>
        <begin position="1"/>
        <end position="44"/>
    </location>
</feature>
<feature type="compositionally biased region" description="Polar residues" evidence="1">
    <location>
        <begin position="15"/>
        <end position="38"/>
    </location>
</feature>
<dbReference type="Proteomes" id="UP000827549">
    <property type="component" value="Chromosome 3"/>
</dbReference>
<proteinExistence type="predicted"/>
<protein>
    <submittedName>
        <fullName evidence="2">Uncharacterized protein</fullName>
    </submittedName>
</protein>
<reference evidence="2" key="1">
    <citation type="submission" date="2023-10" db="EMBL/GenBank/DDBJ databases">
        <authorList>
            <person name="Noh H."/>
        </authorList>
    </citation>
    <scope>NUCLEOTIDE SEQUENCE</scope>
    <source>
        <strain evidence="2">DUCC4014</strain>
    </source>
</reference>
<dbReference type="RefSeq" id="XP_062626337.1">
    <property type="nucleotide sequence ID" value="XM_062770353.1"/>
</dbReference>
<dbReference type="AlphaFoldDB" id="A0AAF0Y577"/>
<dbReference type="GeneID" id="87807062"/>
<gene>
    <name evidence="2" type="ORF">LOC62_03G003821</name>
</gene>
<dbReference type="EMBL" id="CP086716">
    <property type="protein sequence ID" value="WOO80305.1"/>
    <property type="molecule type" value="Genomic_DNA"/>
</dbReference>
<sequence>MDSNSPQPEIAPPQEDTTSPQGETTSPQEEATSTQEDTASPPAKWQAHPYAIHWALLNHIFDPLLEARPEVFLRTGAEVHARATALLFKHVTVGTVDRYIAEPGTPSEHLFHFCNPTTGARLPFPSFKVVHAYENITGIQAPRIIWQATSTGYRMPAKQRKEILKLIHVIDSPITIPESLFKDLPNLEYWRVYQCEEEYLPSGDAACYYMPAVSKLVLFGPERFDMSWSRPREKIVLHLQSTGTFEQAPSDRAGSCGNPRHFVIIAHPGGHLEEELPQIAVRMHKLGNILAAYARRTGRLPYSSSTLVFLGSSPSCAMFANRRLHSSRWRSMYKATLSEEEAEVELNVSDRILSRFIEYSHIVAEKTLVPPIQILV</sequence>
<evidence type="ECO:0000313" key="2">
    <source>
        <dbReference type="EMBL" id="WOO80305.1"/>
    </source>
</evidence>
<keyword evidence="3" id="KW-1185">Reference proteome</keyword>
<evidence type="ECO:0000256" key="1">
    <source>
        <dbReference type="SAM" id="MobiDB-lite"/>
    </source>
</evidence>
<organism evidence="2 3">
    <name type="scientific">Vanrija pseudolonga</name>
    <dbReference type="NCBI Taxonomy" id="143232"/>
    <lineage>
        <taxon>Eukaryota</taxon>
        <taxon>Fungi</taxon>
        <taxon>Dikarya</taxon>
        <taxon>Basidiomycota</taxon>
        <taxon>Agaricomycotina</taxon>
        <taxon>Tremellomycetes</taxon>
        <taxon>Trichosporonales</taxon>
        <taxon>Trichosporonaceae</taxon>
        <taxon>Vanrija</taxon>
    </lineage>
</organism>
<evidence type="ECO:0000313" key="3">
    <source>
        <dbReference type="Proteomes" id="UP000827549"/>
    </source>
</evidence>
<accession>A0AAF0Y577</accession>
<name>A0AAF0Y577_9TREE</name>